<sequence length="577" mass="63578">MSPHNFNFEYPEQASLSEINGFPDDMTFGTYDCYAQNARSSTTSLDPEQQPGFLDTEVDLQMQIFIGMMSGSNSPTNGLSATPSFDRQLLDTVASRSVSPARAHRRYTPYPASNPALSRHTSLSPSLHHVQSNDFFAAGKAGPSNVAFSFPDQPSPSLQHCKAAIYPPMAYWTGSNTADMAQYLDTHTKNTLTWTGSLPVRYARHTVRRQYIPDAYATGLMPTLRHPSYSQQPPSLLPSVQNTNPGPSHRSNYSLSIQSIPNGVPPAFYSSLEPSISTPSHTIPFTESSPVIPRVHYFAAAPSEDSKPLAVSRRVQPTRSGKRRAPAEEEDKRPRAKRRMTRSLHPEHSSAISQVGCTPAGVQSPPSDTFATEEPEDDLQSLAAPNHVTHGAAGPSVASTSFKPERTSEGRYLCFVPGCQETCTSLDDVRRHIGTVKAHASFRELAGWDAFMLKYDIKERHLNSYCKVCGSSKRTDTKARHDKTPKHIDNQARAAARKSRRSEDTSKHPAWLRNFFVIVELLNTPYCDGDATKPIISSSVSLCHDMQSEYPGSAMPRNDSNIPRRLQASTTPQGLMP</sequence>
<keyword evidence="3" id="KW-1185">Reference proteome</keyword>
<accession>W4JMS7</accession>
<evidence type="ECO:0000313" key="3">
    <source>
        <dbReference type="Proteomes" id="UP000030671"/>
    </source>
</evidence>
<feature type="region of interest" description="Disordered" evidence="1">
    <location>
        <begin position="476"/>
        <end position="505"/>
    </location>
</feature>
<dbReference type="AlphaFoldDB" id="W4JMS7"/>
<feature type="region of interest" description="Disordered" evidence="1">
    <location>
        <begin position="304"/>
        <end position="377"/>
    </location>
</feature>
<proteinExistence type="predicted"/>
<feature type="region of interest" description="Disordered" evidence="1">
    <location>
        <begin position="547"/>
        <end position="577"/>
    </location>
</feature>
<evidence type="ECO:0000256" key="1">
    <source>
        <dbReference type="SAM" id="MobiDB-lite"/>
    </source>
</evidence>
<feature type="compositionally biased region" description="Low complexity" evidence="1">
    <location>
        <begin position="227"/>
        <end position="239"/>
    </location>
</feature>
<feature type="region of interest" description="Disordered" evidence="1">
    <location>
        <begin position="96"/>
        <end position="122"/>
    </location>
</feature>
<dbReference type="RefSeq" id="XP_009553303.1">
    <property type="nucleotide sequence ID" value="XM_009555008.1"/>
</dbReference>
<feature type="compositionally biased region" description="Polar residues" evidence="1">
    <location>
        <begin position="240"/>
        <end position="251"/>
    </location>
</feature>
<feature type="compositionally biased region" description="Polar residues" evidence="1">
    <location>
        <begin position="567"/>
        <end position="577"/>
    </location>
</feature>
<protein>
    <submittedName>
        <fullName evidence="2">Uncharacterized protein</fullName>
    </submittedName>
</protein>
<dbReference type="GeneID" id="20674503"/>
<name>W4JMS7_HETIT</name>
<evidence type="ECO:0000313" key="2">
    <source>
        <dbReference type="EMBL" id="ETW74828.1"/>
    </source>
</evidence>
<feature type="region of interest" description="Disordered" evidence="1">
    <location>
        <begin position="227"/>
        <end position="251"/>
    </location>
</feature>
<organism evidence="2 3">
    <name type="scientific">Heterobasidion irregulare (strain TC 32-1)</name>
    <dbReference type="NCBI Taxonomy" id="747525"/>
    <lineage>
        <taxon>Eukaryota</taxon>
        <taxon>Fungi</taxon>
        <taxon>Dikarya</taxon>
        <taxon>Basidiomycota</taxon>
        <taxon>Agaricomycotina</taxon>
        <taxon>Agaricomycetes</taxon>
        <taxon>Russulales</taxon>
        <taxon>Bondarzewiaceae</taxon>
        <taxon>Heterobasidion</taxon>
        <taxon>Heterobasidion annosum species complex</taxon>
    </lineage>
</organism>
<dbReference type="InParanoid" id="W4JMS7"/>
<reference evidence="2 3" key="1">
    <citation type="journal article" date="2012" name="New Phytol.">
        <title>Insight into trade-off between wood decay and parasitism from the genome of a fungal forest pathogen.</title>
        <authorList>
            <person name="Olson A."/>
            <person name="Aerts A."/>
            <person name="Asiegbu F."/>
            <person name="Belbahri L."/>
            <person name="Bouzid O."/>
            <person name="Broberg A."/>
            <person name="Canback B."/>
            <person name="Coutinho P.M."/>
            <person name="Cullen D."/>
            <person name="Dalman K."/>
            <person name="Deflorio G."/>
            <person name="van Diepen L.T."/>
            <person name="Dunand C."/>
            <person name="Duplessis S."/>
            <person name="Durling M."/>
            <person name="Gonthier P."/>
            <person name="Grimwood J."/>
            <person name="Fossdal C.G."/>
            <person name="Hansson D."/>
            <person name="Henrissat B."/>
            <person name="Hietala A."/>
            <person name="Himmelstrand K."/>
            <person name="Hoffmeister D."/>
            <person name="Hogberg N."/>
            <person name="James T.Y."/>
            <person name="Karlsson M."/>
            <person name="Kohler A."/>
            <person name="Kues U."/>
            <person name="Lee Y.H."/>
            <person name="Lin Y.C."/>
            <person name="Lind M."/>
            <person name="Lindquist E."/>
            <person name="Lombard V."/>
            <person name="Lucas S."/>
            <person name="Lunden K."/>
            <person name="Morin E."/>
            <person name="Murat C."/>
            <person name="Park J."/>
            <person name="Raffaello T."/>
            <person name="Rouze P."/>
            <person name="Salamov A."/>
            <person name="Schmutz J."/>
            <person name="Solheim H."/>
            <person name="Stahlberg J."/>
            <person name="Velez H."/>
            <person name="de Vries R.P."/>
            <person name="Wiebenga A."/>
            <person name="Woodward S."/>
            <person name="Yakovlev I."/>
            <person name="Garbelotto M."/>
            <person name="Martin F."/>
            <person name="Grigoriev I.V."/>
            <person name="Stenlid J."/>
        </authorList>
    </citation>
    <scope>NUCLEOTIDE SEQUENCE [LARGE SCALE GENOMIC DNA]</scope>
    <source>
        <strain evidence="2 3">TC 32-1</strain>
    </source>
</reference>
<dbReference type="KEGG" id="hir:HETIRDRAFT_431053"/>
<dbReference type="Proteomes" id="UP000030671">
    <property type="component" value="Unassembled WGS sequence"/>
</dbReference>
<gene>
    <name evidence="2" type="ORF">HETIRDRAFT_431053</name>
</gene>
<dbReference type="EMBL" id="KI925467">
    <property type="protein sequence ID" value="ETW74828.1"/>
    <property type="molecule type" value="Genomic_DNA"/>
</dbReference>
<dbReference type="HOGENOM" id="CLU_481512_0_0_1"/>